<reference evidence="2" key="1">
    <citation type="submission" date="2020-08" db="EMBL/GenBank/DDBJ databases">
        <authorList>
            <person name="Shumante A."/>
            <person name="Zimin A.V."/>
            <person name="Puiu D."/>
            <person name="Salzberg S.L."/>
        </authorList>
    </citation>
    <scope>NUCLEOTIDE SEQUENCE</scope>
    <source>
        <strain evidence="2">WC2-LM</strain>
        <tissue evidence="2">Liver</tissue>
    </source>
</reference>
<evidence type="ECO:0000313" key="2">
    <source>
        <dbReference type="EMBL" id="KAF7471438.1"/>
    </source>
</evidence>
<name>A0A834Q578_MARMO</name>
<accession>A0A834Q578</accession>
<evidence type="ECO:0000313" key="3">
    <source>
        <dbReference type="Proteomes" id="UP000662637"/>
    </source>
</evidence>
<protein>
    <submittedName>
        <fullName evidence="2">Uncharacterized protein</fullName>
    </submittedName>
</protein>
<dbReference type="EMBL" id="WJEC01006811">
    <property type="protein sequence ID" value="KAF7471438.1"/>
    <property type="molecule type" value="Genomic_DNA"/>
</dbReference>
<dbReference type="AlphaFoldDB" id="A0A834Q578"/>
<gene>
    <name evidence="2" type="ORF">GHT09_017439</name>
</gene>
<comment type="caution">
    <text evidence="2">The sequence shown here is derived from an EMBL/GenBank/DDBJ whole genome shotgun (WGS) entry which is preliminary data.</text>
</comment>
<feature type="region of interest" description="Disordered" evidence="1">
    <location>
        <begin position="101"/>
        <end position="147"/>
    </location>
</feature>
<evidence type="ECO:0000256" key="1">
    <source>
        <dbReference type="SAM" id="MobiDB-lite"/>
    </source>
</evidence>
<proteinExistence type="predicted"/>
<dbReference type="Proteomes" id="UP000662637">
    <property type="component" value="Unassembled WGS sequence"/>
</dbReference>
<organism evidence="2 3">
    <name type="scientific">Marmota monax</name>
    <name type="common">Woodchuck</name>
    <dbReference type="NCBI Taxonomy" id="9995"/>
    <lineage>
        <taxon>Eukaryota</taxon>
        <taxon>Metazoa</taxon>
        <taxon>Chordata</taxon>
        <taxon>Craniata</taxon>
        <taxon>Vertebrata</taxon>
        <taxon>Euteleostomi</taxon>
        <taxon>Mammalia</taxon>
        <taxon>Eutheria</taxon>
        <taxon>Euarchontoglires</taxon>
        <taxon>Glires</taxon>
        <taxon>Rodentia</taxon>
        <taxon>Sciuromorpha</taxon>
        <taxon>Sciuridae</taxon>
        <taxon>Xerinae</taxon>
        <taxon>Marmotini</taxon>
        <taxon>Marmota</taxon>
    </lineage>
</organism>
<feature type="compositionally biased region" description="Basic and acidic residues" evidence="1">
    <location>
        <begin position="101"/>
        <end position="113"/>
    </location>
</feature>
<sequence length="147" mass="16375">MAPTHYELEALRWDPAGLVSVSMCFNNFPAAVHRLSELGGALGYLSSWSGFWNKGAVKLHKQREQMNKSQITMNIQKSRGRFTSMSKKIFSKTLKIRLRSPLEESHMEPRDLRSVSIEPLTPTAPSAAAEDSSWRLVAGKGEPEAGM</sequence>